<protein>
    <submittedName>
        <fullName evidence="3">FAD-dependent oxidoreductase</fullName>
    </submittedName>
</protein>
<feature type="non-terminal residue" evidence="3">
    <location>
        <position position="599"/>
    </location>
</feature>
<dbReference type="Pfam" id="PF17806">
    <property type="entry name" value="SO_alpha_A3"/>
    <property type="match status" value="1"/>
</dbReference>
<name>A0ABX1JRA6_9MICC</name>
<proteinExistence type="predicted"/>
<evidence type="ECO:0000313" key="4">
    <source>
        <dbReference type="Proteomes" id="UP000523795"/>
    </source>
</evidence>
<feature type="domain" description="SoxA A3" evidence="2">
    <location>
        <begin position="492"/>
        <end position="576"/>
    </location>
</feature>
<evidence type="ECO:0000256" key="1">
    <source>
        <dbReference type="ARBA" id="ARBA00023002"/>
    </source>
</evidence>
<gene>
    <name evidence="3" type="ORF">HER39_13315</name>
</gene>
<dbReference type="EMBL" id="JAAZSR010000247">
    <property type="protein sequence ID" value="NKX51528.1"/>
    <property type="molecule type" value="Genomic_DNA"/>
</dbReference>
<dbReference type="Pfam" id="PF13510">
    <property type="entry name" value="Fer2_4"/>
    <property type="match status" value="1"/>
</dbReference>
<accession>A0ABX1JRA6</accession>
<keyword evidence="1" id="KW-0560">Oxidoreductase</keyword>
<evidence type="ECO:0000313" key="3">
    <source>
        <dbReference type="EMBL" id="NKX51528.1"/>
    </source>
</evidence>
<dbReference type="Gene3D" id="3.10.20.440">
    <property type="entry name" value="2Fe-2S iron-sulphur cluster binding domain, sarcosine oxidase, alpha subunit, N-terminal domain"/>
    <property type="match status" value="1"/>
</dbReference>
<dbReference type="Gene3D" id="3.50.50.60">
    <property type="entry name" value="FAD/NAD(P)-binding domain"/>
    <property type="match status" value="1"/>
</dbReference>
<dbReference type="PRINTS" id="PR00368">
    <property type="entry name" value="FADPNR"/>
</dbReference>
<evidence type="ECO:0000259" key="2">
    <source>
        <dbReference type="Pfam" id="PF17806"/>
    </source>
</evidence>
<keyword evidence="4" id="KW-1185">Reference proteome</keyword>
<dbReference type="Pfam" id="PF12831">
    <property type="entry name" value="FAD_oxidored"/>
    <property type="match status" value="1"/>
</dbReference>
<sequence length="599" mass="62409">MSTTPTRSPQTHRLAAGGRIDRGTELAFTVDGTSYTGYRGDTVASALLANGVIRCGNSMYLDRPRGIMSAGVEETNALIHVSASGPANPVDESMLTATTVALREGLAARFLSGLGTLDPRDDTARYDKKYVHADVVVVGSGPAGLAAAREAGRGGARVILIEQDGQFGGSLLSSRGELIDGRPAQEWAAEVLAELEAAEEATLLARTVAFGSYDANYLLASQNRTDHLGDVPDGISRSRLWHIRARQVVLAPGALERPITFANNDRPGIMLANAVRTYVNRYAVAPGRNVAFFTTNDSVYDAVEDLAAAGVKVAAVVDAREELSARAAAVRASGVEVITGSAVVDTEGGDRISAVTVSAIDAAGSPAGPVRRIEADLLAVSGGWTPTIHLHSQRQGKSRWDEALAAFVPVAPVANQHLAGALNGTYSTAHCLLEGASAGRAAAEAAGFPAPAPAGAVPDEAARRAAAGRFREVWLVPGPGAGPDSGAQEFGTHFVDLHRDQTVKDVLRATGAGMRSVEHVKRYTSISTGDEQGKTSGVNVIGVIGHALRSGDTGAIGTTTYRAPYTPVAFAALAGRKRGELFDPARLTPMHPWHVDRGA</sequence>
<comment type="caution">
    <text evidence="3">The sequence shown here is derived from an EMBL/GenBank/DDBJ whole genome shotgun (WGS) entry which is preliminary data.</text>
</comment>
<dbReference type="InterPro" id="IPR042204">
    <property type="entry name" value="2Fe-2S-bd_N"/>
</dbReference>
<dbReference type="PANTHER" id="PTHR42949">
    <property type="entry name" value="ANAEROBIC GLYCEROL-3-PHOSPHATE DEHYDROGENASE SUBUNIT B"/>
    <property type="match status" value="1"/>
</dbReference>
<reference evidence="3 4" key="1">
    <citation type="submission" date="2020-04" db="EMBL/GenBank/DDBJ databases">
        <authorList>
            <person name="Liu S."/>
        </authorList>
    </citation>
    <scope>NUCLEOTIDE SEQUENCE [LARGE SCALE GENOMIC DNA]</scope>
    <source>
        <strain evidence="3 4">CGMCC 1.15091</strain>
    </source>
</reference>
<dbReference type="InterPro" id="IPR041117">
    <property type="entry name" value="SoxA_A3"/>
</dbReference>
<dbReference type="SUPFAM" id="SSF51905">
    <property type="entry name" value="FAD/NAD(P)-binding domain"/>
    <property type="match status" value="1"/>
</dbReference>
<dbReference type="InterPro" id="IPR036188">
    <property type="entry name" value="FAD/NAD-bd_sf"/>
</dbReference>
<dbReference type="PRINTS" id="PR00469">
    <property type="entry name" value="PNDRDTASEII"/>
</dbReference>
<dbReference type="PANTHER" id="PTHR42949:SF3">
    <property type="entry name" value="ANAEROBIC GLYCEROL-3-PHOSPHATE DEHYDROGENASE SUBUNIT B"/>
    <property type="match status" value="1"/>
</dbReference>
<organism evidence="3 4">
    <name type="scientific">Arthrobacter deserti</name>
    <dbReference type="NCBI Taxonomy" id="1742687"/>
    <lineage>
        <taxon>Bacteria</taxon>
        <taxon>Bacillati</taxon>
        <taxon>Actinomycetota</taxon>
        <taxon>Actinomycetes</taxon>
        <taxon>Micrococcales</taxon>
        <taxon>Micrococcaceae</taxon>
        <taxon>Arthrobacter</taxon>
    </lineage>
</organism>
<dbReference type="Proteomes" id="UP000523795">
    <property type="component" value="Unassembled WGS sequence"/>
</dbReference>
<dbReference type="InterPro" id="IPR051691">
    <property type="entry name" value="Metab_Enz_Cyan_OpOx_G3PDH"/>
</dbReference>